<feature type="domain" description="DUF7674" evidence="1">
    <location>
        <begin position="12"/>
        <end position="118"/>
    </location>
</feature>
<evidence type="ECO:0000313" key="2">
    <source>
        <dbReference type="EMBL" id="MEZ0451282.1"/>
    </source>
</evidence>
<dbReference type="EMBL" id="JBEOQB010000002">
    <property type="protein sequence ID" value="MEZ0451282.1"/>
    <property type="molecule type" value="Genomic_DNA"/>
</dbReference>
<dbReference type="Pfam" id="PF24722">
    <property type="entry name" value="DUF7674"/>
    <property type="match status" value="1"/>
</dbReference>
<dbReference type="KEGG" id="stha:NCTC11429_04883"/>
<reference evidence="2 5" key="2">
    <citation type="submission" date="2024-06" db="EMBL/GenBank/DDBJ databases">
        <title>Soil Sphingobacterium thalpophilum.</title>
        <authorList>
            <person name="Yang J."/>
            <person name="Li J."/>
        </authorList>
    </citation>
    <scope>NUCLEOTIDE SEQUENCE [LARGE SCALE GENOMIC DNA]</scope>
    <source>
        <strain evidence="2 5">22g91tb</strain>
    </source>
</reference>
<proteinExistence type="predicted"/>
<dbReference type="RefSeq" id="WP_037532098.1">
    <property type="nucleotide sequence ID" value="NZ_CP141191.1"/>
</dbReference>
<evidence type="ECO:0000313" key="4">
    <source>
        <dbReference type="Proteomes" id="UP000308196"/>
    </source>
</evidence>
<keyword evidence="5" id="KW-1185">Reference proteome</keyword>
<evidence type="ECO:0000313" key="5">
    <source>
        <dbReference type="Proteomes" id="UP001566204"/>
    </source>
</evidence>
<dbReference type="Proteomes" id="UP001566204">
    <property type="component" value="Unassembled WGS sequence"/>
</dbReference>
<gene>
    <name evidence="2" type="ORF">ABTW24_06725</name>
    <name evidence="3" type="ORF">NCTC11429_04883</name>
</gene>
<reference evidence="3 4" key="1">
    <citation type="submission" date="2019-05" db="EMBL/GenBank/DDBJ databases">
        <authorList>
            <consortium name="Pathogen Informatics"/>
        </authorList>
    </citation>
    <scope>NUCLEOTIDE SEQUENCE [LARGE SCALE GENOMIC DNA]</scope>
    <source>
        <strain evidence="3 4">NCTC11429</strain>
    </source>
</reference>
<evidence type="ECO:0000259" key="1">
    <source>
        <dbReference type="Pfam" id="PF24722"/>
    </source>
</evidence>
<evidence type="ECO:0000313" key="3">
    <source>
        <dbReference type="EMBL" id="VTR53668.1"/>
    </source>
</evidence>
<dbReference type="GeneID" id="78465447"/>
<accession>A0A4V6KUF6</accession>
<name>A0A4V6KUF6_9SPHI</name>
<protein>
    <recommendedName>
        <fullName evidence="1">DUF7674 domain-containing protein</fullName>
    </recommendedName>
</protein>
<dbReference type="Proteomes" id="UP000308196">
    <property type="component" value="Chromosome"/>
</dbReference>
<sequence>MKKLNRYRAGMYLVFHYREIRLELNQLIRQHNFAGALQAIINYLRSLTADHRVDELCRHIYFVGTLYRRGNHYVRYIIENLFVRSLAGMRRICSPHEWTLVENRLPLSFLEIQWKQQHLFI</sequence>
<dbReference type="EMBL" id="LR590484">
    <property type="protein sequence ID" value="VTR53668.1"/>
    <property type="molecule type" value="Genomic_DNA"/>
</dbReference>
<dbReference type="AlphaFoldDB" id="A0A4V6KUF6"/>
<organism evidence="3 4">
    <name type="scientific">Sphingobacterium thalpophilum</name>
    <dbReference type="NCBI Taxonomy" id="259"/>
    <lineage>
        <taxon>Bacteria</taxon>
        <taxon>Pseudomonadati</taxon>
        <taxon>Bacteroidota</taxon>
        <taxon>Sphingobacteriia</taxon>
        <taxon>Sphingobacteriales</taxon>
        <taxon>Sphingobacteriaceae</taxon>
        <taxon>Sphingobacterium</taxon>
    </lineage>
</organism>
<dbReference type="InterPro" id="IPR056091">
    <property type="entry name" value="DUF7674"/>
</dbReference>